<organism evidence="1 2">
    <name type="scientific">Romanomermis culicivorax</name>
    <name type="common">Nematode worm</name>
    <dbReference type="NCBI Taxonomy" id="13658"/>
    <lineage>
        <taxon>Eukaryota</taxon>
        <taxon>Metazoa</taxon>
        <taxon>Ecdysozoa</taxon>
        <taxon>Nematoda</taxon>
        <taxon>Enoplea</taxon>
        <taxon>Dorylaimia</taxon>
        <taxon>Mermithida</taxon>
        <taxon>Mermithoidea</taxon>
        <taxon>Mermithidae</taxon>
        <taxon>Romanomermis</taxon>
    </lineage>
</organism>
<evidence type="ECO:0000313" key="2">
    <source>
        <dbReference type="WBParaSite" id="nRc.2.0.1.t42824-RA"/>
    </source>
</evidence>
<accession>A0A915KXC4</accession>
<name>A0A915KXC4_ROMCU</name>
<sequence>HGRISKNTRFKLGTLRSNFSTKTLPKNPVDPNGTEWDAIDATLLNERKIFVPFGDYHRSFFRKLQLSSAIGSFSGNVVLKKYNIKRDDPEKNYAQQQLEKLQTK</sequence>
<evidence type="ECO:0000313" key="1">
    <source>
        <dbReference type="Proteomes" id="UP000887565"/>
    </source>
</evidence>
<dbReference type="AlphaFoldDB" id="A0A915KXC4"/>
<reference evidence="2" key="1">
    <citation type="submission" date="2022-11" db="UniProtKB">
        <authorList>
            <consortium name="WormBaseParasite"/>
        </authorList>
    </citation>
    <scope>IDENTIFICATION</scope>
</reference>
<proteinExistence type="predicted"/>
<protein>
    <submittedName>
        <fullName evidence="2">Uncharacterized protein</fullName>
    </submittedName>
</protein>
<keyword evidence="1" id="KW-1185">Reference proteome</keyword>
<dbReference type="Proteomes" id="UP000887565">
    <property type="component" value="Unplaced"/>
</dbReference>
<dbReference type="WBParaSite" id="nRc.2.0.1.t42824-RA">
    <property type="protein sequence ID" value="nRc.2.0.1.t42824-RA"/>
    <property type="gene ID" value="nRc.2.0.1.g42824"/>
</dbReference>